<keyword evidence="3" id="KW-1185">Reference proteome</keyword>
<gene>
    <name evidence="2" type="ORF">GGR23_003185</name>
</gene>
<dbReference type="InterPro" id="IPR000073">
    <property type="entry name" value="AB_hydrolase_1"/>
</dbReference>
<reference evidence="2 3" key="1">
    <citation type="submission" date="2020-08" db="EMBL/GenBank/DDBJ databases">
        <title>Genomic Encyclopedia of Type Strains, Phase IV (KMG-IV): sequencing the most valuable type-strain genomes for metagenomic binning, comparative biology and taxonomic classification.</title>
        <authorList>
            <person name="Goeker M."/>
        </authorList>
    </citation>
    <scope>NUCLEOTIDE SEQUENCE [LARGE SCALE GENOMIC DNA]</scope>
    <source>
        <strain evidence="2 3">DSM 29853</strain>
    </source>
</reference>
<dbReference type="InterPro" id="IPR029058">
    <property type="entry name" value="AB_hydrolase_fold"/>
</dbReference>
<evidence type="ECO:0000313" key="2">
    <source>
        <dbReference type="EMBL" id="MBB4065977.1"/>
    </source>
</evidence>
<proteinExistence type="predicted"/>
<dbReference type="InterPro" id="IPR050266">
    <property type="entry name" value="AB_hydrolase_sf"/>
</dbReference>
<evidence type="ECO:0000259" key="1">
    <source>
        <dbReference type="Pfam" id="PF12697"/>
    </source>
</evidence>
<dbReference type="RefSeq" id="WP_183367249.1">
    <property type="nucleotide sequence ID" value="NZ_JACIEZ010000006.1"/>
</dbReference>
<comment type="caution">
    <text evidence="2">The sequence shown here is derived from an EMBL/GenBank/DDBJ whole genome shotgun (WGS) entry which is preliminary data.</text>
</comment>
<dbReference type="SUPFAM" id="SSF53474">
    <property type="entry name" value="alpha/beta-Hydrolases"/>
    <property type="match status" value="1"/>
</dbReference>
<dbReference type="Proteomes" id="UP000528286">
    <property type="component" value="Unassembled WGS sequence"/>
</dbReference>
<name>A0A7W6NM37_9HYPH</name>
<dbReference type="PANTHER" id="PTHR43798">
    <property type="entry name" value="MONOACYLGLYCEROL LIPASE"/>
    <property type="match status" value="1"/>
</dbReference>
<dbReference type="EMBL" id="JACIEZ010000006">
    <property type="protein sequence ID" value="MBB4065977.1"/>
    <property type="molecule type" value="Genomic_DNA"/>
</dbReference>
<dbReference type="GO" id="GO:0016020">
    <property type="term" value="C:membrane"/>
    <property type="evidence" value="ECO:0007669"/>
    <property type="project" value="TreeGrafter"/>
</dbReference>
<feature type="domain" description="AB hydrolase-1" evidence="1">
    <location>
        <begin position="48"/>
        <end position="264"/>
    </location>
</feature>
<dbReference type="PANTHER" id="PTHR43798:SF33">
    <property type="entry name" value="HYDROLASE, PUTATIVE (AFU_ORTHOLOGUE AFUA_2G14860)-RELATED"/>
    <property type="match status" value="1"/>
</dbReference>
<dbReference type="AlphaFoldDB" id="A0A7W6NM37"/>
<sequence>MLYFRQDRSTKAARIARLPAWRRQLVETDAGTVDVLDIGKDQDHAILLITHGLGSMESFEEIAEGLEARHPGRRVVAYSRPGRGASPAHTGLEAADRLSHESLRLLPALLRALGIRSVDLVAHSDGVAIAMLFACAHAEMVGRMVALSPQVHADRQFNAVTAELLADHRCQEEIERLCAEHLDPALAIRCWAEGRDALSAAPERVLEQVAALDAPLLLIQGLRDEYGVQPQMAALSDRVPGPMKWVILRQDGHFPQHDSTEVVLDLICGHLDDREEQRRPDRMGSGPAV</sequence>
<protein>
    <submittedName>
        <fullName evidence="2">Pimeloyl-ACP methyl ester carboxylesterase</fullName>
    </submittedName>
</protein>
<organism evidence="2 3">
    <name type="scientific">Gellertiella hungarica</name>
    <dbReference type="NCBI Taxonomy" id="1572859"/>
    <lineage>
        <taxon>Bacteria</taxon>
        <taxon>Pseudomonadati</taxon>
        <taxon>Pseudomonadota</taxon>
        <taxon>Alphaproteobacteria</taxon>
        <taxon>Hyphomicrobiales</taxon>
        <taxon>Rhizobiaceae</taxon>
        <taxon>Gellertiella</taxon>
    </lineage>
</organism>
<evidence type="ECO:0000313" key="3">
    <source>
        <dbReference type="Proteomes" id="UP000528286"/>
    </source>
</evidence>
<dbReference type="Pfam" id="PF12697">
    <property type="entry name" value="Abhydrolase_6"/>
    <property type="match status" value="1"/>
</dbReference>
<accession>A0A7W6NM37</accession>
<dbReference type="Gene3D" id="3.40.50.1820">
    <property type="entry name" value="alpha/beta hydrolase"/>
    <property type="match status" value="1"/>
</dbReference>